<evidence type="ECO:0000313" key="2">
    <source>
        <dbReference type="EMBL" id="KAH6605464.1"/>
    </source>
</evidence>
<reference evidence="2" key="1">
    <citation type="submission" date="2021-08" db="EMBL/GenBank/DDBJ databases">
        <title>Chromosome-Level Trichoderma cornu-damae using Hi-C Data.</title>
        <authorList>
            <person name="Kim C.S."/>
        </authorList>
    </citation>
    <scope>NUCLEOTIDE SEQUENCE</scope>
    <source>
        <strain evidence="2">KA19-0412C</strain>
    </source>
</reference>
<evidence type="ECO:0000256" key="1">
    <source>
        <dbReference type="SAM" id="MobiDB-lite"/>
    </source>
</evidence>
<feature type="compositionally biased region" description="Low complexity" evidence="1">
    <location>
        <begin position="1"/>
        <end position="39"/>
    </location>
</feature>
<name>A0A9P8TUG3_9HYPO</name>
<protein>
    <submittedName>
        <fullName evidence="2">Uncharacterized protein</fullName>
    </submittedName>
</protein>
<organism evidence="2 3">
    <name type="scientific">Trichoderma cornu-damae</name>
    <dbReference type="NCBI Taxonomy" id="654480"/>
    <lineage>
        <taxon>Eukaryota</taxon>
        <taxon>Fungi</taxon>
        <taxon>Dikarya</taxon>
        <taxon>Ascomycota</taxon>
        <taxon>Pezizomycotina</taxon>
        <taxon>Sordariomycetes</taxon>
        <taxon>Hypocreomycetidae</taxon>
        <taxon>Hypocreales</taxon>
        <taxon>Hypocreaceae</taxon>
        <taxon>Trichoderma</taxon>
    </lineage>
</organism>
<keyword evidence="3" id="KW-1185">Reference proteome</keyword>
<comment type="caution">
    <text evidence="2">The sequence shown here is derived from an EMBL/GenBank/DDBJ whole genome shotgun (WGS) entry which is preliminary data.</text>
</comment>
<dbReference type="EMBL" id="JAIWOZ010000005">
    <property type="protein sequence ID" value="KAH6605464.1"/>
    <property type="molecule type" value="Genomic_DNA"/>
</dbReference>
<proteinExistence type="predicted"/>
<dbReference type="AlphaFoldDB" id="A0A9P8TUG3"/>
<dbReference type="Proteomes" id="UP000827724">
    <property type="component" value="Unassembled WGS sequence"/>
</dbReference>
<evidence type="ECO:0000313" key="3">
    <source>
        <dbReference type="Proteomes" id="UP000827724"/>
    </source>
</evidence>
<feature type="region of interest" description="Disordered" evidence="1">
    <location>
        <begin position="1"/>
        <end position="52"/>
    </location>
</feature>
<sequence length="245" mass="25533">MPEGSSSSSSSSSSPPALSSARARGPLPLPRPSSSVALAPPGPSPSAPRLRSESIRSSLVVGVVSSMLWTSVDAIDSRRYTAPFIMTLALSITWPPASTSGSPPSAGLSSLSTSPEMCLRSRALSSTGYSSSTVSVDRPAIPSPINVVRPSGSFISVSMPRRTDMSARIGLTPSVDTLVEGAAAVQDKVPELMGGPVLSRRQRLVCENPPIHQPFLRQGVLKVGVDVPLHQALLKGQAGFQISRR</sequence>
<accession>A0A9P8TUG3</accession>
<gene>
    <name evidence="2" type="ORF">Trco_007171</name>
</gene>